<accession>A0A8R1DEZ0</accession>
<reference evidence="3" key="2">
    <citation type="submission" date="2022-06" db="UniProtKB">
        <authorList>
            <consortium name="EnsemblMetazoa"/>
        </authorList>
    </citation>
    <scope>IDENTIFICATION</scope>
    <source>
        <strain evidence="3">DF5081</strain>
    </source>
</reference>
<dbReference type="Proteomes" id="UP000005237">
    <property type="component" value="Unassembled WGS sequence"/>
</dbReference>
<protein>
    <submittedName>
        <fullName evidence="3">Peptidase_M13 domain-containing protein</fullName>
    </submittedName>
</protein>
<evidence type="ECO:0000313" key="3">
    <source>
        <dbReference type="EnsemblMetazoa" id="CJA00402.1"/>
    </source>
</evidence>
<dbReference type="PANTHER" id="PTHR11733">
    <property type="entry name" value="ZINC METALLOPROTEASE FAMILY M13 NEPRILYSIN-RELATED"/>
    <property type="match status" value="1"/>
</dbReference>
<feature type="domain" description="Peptidase M13 C-terminal" evidence="2">
    <location>
        <begin position="308"/>
        <end position="500"/>
    </location>
</feature>
<dbReference type="Gene3D" id="3.40.390.10">
    <property type="entry name" value="Collagenase (Catalytic Domain)"/>
    <property type="match status" value="1"/>
</dbReference>
<dbReference type="AlphaFoldDB" id="A0A8R1DEZ0"/>
<organism evidence="3 4">
    <name type="scientific">Caenorhabditis japonica</name>
    <dbReference type="NCBI Taxonomy" id="281687"/>
    <lineage>
        <taxon>Eukaryota</taxon>
        <taxon>Metazoa</taxon>
        <taxon>Ecdysozoa</taxon>
        <taxon>Nematoda</taxon>
        <taxon>Chromadorea</taxon>
        <taxon>Rhabditida</taxon>
        <taxon>Rhabditina</taxon>
        <taxon>Rhabditomorpha</taxon>
        <taxon>Rhabditoidea</taxon>
        <taxon>Rhabditidae</taxon>
        <taxon>Peloderinae</taxon>
        <taxon>Caenorhabditis</taxon>
    </lineage>
</organism>
<name>A0A8R1DEZ0_CAEJA</name>
<dbReference type="Pfam" id="PF01431">
    <property type="entry name" value="Peptidase_M13"/>
    <property type="match status" value="1"/>
</dbReference>
<sequence>MRSLFFFCLCVTVSGNENGFDYIEDSYRKYANKNTDPCDNFYRHACPLGSPDGLLFEVFSNFFKEKLEKLPNLLNQYSIAFDFREIEKLNGPIKQLADLYQDLCEKEGNTSLLLEQLEPYFSQFPNTCNGQACLLYIQKDPDCQRGADNLRGTIRRFPKIHESYSKFSKAFRKFLTVIKVLYVHVEENVQNGLQQTKYLLAEIKEIVHDWIKSTPWAINNNVEDATIAAISPTIIQENYTDTWRSSIEELGELDISYKECKSRYNNFEKANVLCFFLVAMKYNDLAPSEFFTETETFISHPYIGLSFENYYIAQHSQNMASKIGYVGFTIGHELSHILIKSTVGDYLTYFSKAAKVCIQNQFNSTCEEFKEESCVTGDHQLDDNGADILGAQLAYYVLERHFGDDLMEIHKSLGIPQQQLFFYAIAYMFCDVSIVSRFYDQKYCLQGNAGKTSINHDGTLDEHSADYTRVNAVMSQLPGFQKAFECSEDSRMITSATEQCDIYGKNAPENKRH</sequence>
<feature type="chain" id="PRO_5035759088" evidence="1">
    <location>
        <begin position="16"/>
        <end position="513"/>
    </location>
</feature>
<evidence type="ECO:0000259" key="2">
    <source>
        <dbReference type="Pfam" id="PF01431"/>
    </source>
</evidence>
<dbReference type="SUPFAM" id="SSF55486">
    <property type="entry name" value="Metalloproteases ('zincins'), catalytic domain"/>
    <property type="match status" value="1"/>
</dbReference>
<keyword evidence="4" id="KW-1185">Reference proteome</keyword>
<evidence type="ECO:0000256" key="1">
    <source>
        <dbReference type="SAM" id="SignalP"/>
    </source>
</evidence>
<dbReference type="GO" id="GO:0004222">
    <property type="term" value="F:metalloendopeptidase activity"/>
    <property type="evidence" value="ECO:0007669"/>
    <property type="project" value="InterPro"/>
</dbReference>
<proteinExistence type="predicted"/>
<dbReference type="InterPro" id="IPR000718">
    <property type="entry name" value="Peptidase_M13"/>
</dbReference>
<dbReference type="InterPro" id="IPR018497">
    <property type="entry name" value="Peptidase_M13_C"/>
</dbReference>
<dbReference type="EnsemblMetazoa" id="CJA00402.1">
    <property type="protein sequence ID" value="CJA00402.1"/>
    <property type="gene ID" value="WBGene00119606"/>
</dbReference>
<feature type="signal peptide" evidence="1">
    <location>
        <begin position="1"/>
        <end position="15"/>
    </location>
</feature>
<reference evidence="4" key="1">
    <citation type="submission" date="2010-08" db="EMBL/GenBank/DDBJ databases">
        <authorList>
            <consortium name="Caenorhabditis japonica Sequencing Consortium"/>
            <person name="Wilson R.K."/>
        </authorList>
    </citation>
    <scope>NUCLEOTIDE SEQUENCE [LARGE SCALE GENOMIC DNA]</scope>
    <source>
        <strain evidence="4">DF5081</strain>
    </source>
</reference>
<dbReference type="InterPro" id="IPR024079">
    <property type="entry name" value="MetalloPept_cat_dom_sf"/>
</dbReference>
<dbReference type="PROSITE" id="PS51885">
    <property type="entry name" value="NEPRILYSIN"/>
    <property type="match status" value="1"/>
</dbReference>
<keyword evidence="1" id="KW-0732">Signal</keyword>
<dbReference type="PANTHER" id="PTHR11733:SF208">
    <property type="entry name" value="PEPTIDASE M13 C-TERMINAL DOMAIN-CONTAINING PROTEIN"/>
    <property type="match status" value="1"/>
</dbReference>
<dbReference type="GO" id="GO:0005886">
    <property type="term" value="C:plasma membrane"/>
    <property type="evidence" value="ECO:0007669"/>
    <property type="project" value="TreeGrafter"/>
</dbReference>
<evidence type="ECO:0000313" key="4">
    <source>
        <dbReference type="Proteomes" id="UP000005237"/>
    </source>
</evidence>
<dbReference type="GO" id="GO:0016485">
    <property type="term" value="P:protein processing"/>
    <property type="evidence" value="ECO:0007669"/>
    <property type="project" value="TreeGrafter"/>
</dbReference>